<keyword evidence="4" id="KW-1185">Reference proteome</keyword>
<proteinExistence type="predicted"/>
<protein>
    <recommendedName>
        <fullName evidence="5">PKD domain-containing protein</fullName>
    </recommendedName>
</protein>
<gene>
    <name evidence="3" type="ORF">KHM83_03280</name>
</gene>
<dbReference type="EMBL" id="JAHBCL010000004">
    <property type="protein sequence ID" value="MBS7525694.1"/>
    <property type="molecule type" value="Genomic_DNA"/>
</dbReference>
<dbReference type="RefSeq" id="WP_213235480.1">
    <property type="nucleotide sequence ID" value="NZ_JAHBCL010000004.1"/>
</dbReference>
<feature type="transmembrane region" description="Helical" evidence="2">
    <location>
        <begin position="451"/>
        <end position="472"/>
    </location>
</feature>
<feature type="region of interest" description="Disordered" evidence="1">
    <location>
        <begin position="413"/>
        <end position="444"/>
    </location>
</feature>
<reference evidence="3 4" key="1">
    <citation type="submission" date="2021-05" db="EMBL/GenBank/DDBJ databases">
        <title>Fusibacter ferrireducens sp. nov., an anaerobic, sulfur- and Fe-reducing bacterium isolated from the mangrove sediment.</title>
        <authorList>
            <person name="Qiu D."/>
        </authorList>
    </citation>
    <scope>NUCLEOTIDE SEQUENCE [LARGE SCALE GENOMIC DNA]</scope>
    <source>
        <strain evidence="3 4">DSM 12116</strain>
    </source>
</reference>
<name>A0ABS5PMR8_9FIRM</name>
<evidence type="ECO:0008006" key="5">
    <source>
        <dbReference type="Google" id="ProtNLM"/>
    </source>
</evidence>
<comment type="caution">
    <text evidence="3">The sequence shown here is derived from an EMBL/GenBank/DDBJ whole genome shotgun (WGS) entry which is preliminary data.</text>
</comment>
<keyword evidence="2" id="KW-0812">Transmembrane</keyword>
<keyword evidence="2" id="KW-0472">Membrane</keyword>
<evidence type="ECO:0000313" key="3">
    <source>
        <dbReference type="EMBL" id="MBS7525694.1"/>
    </source>
</evidence>
<accession>A0ABS5PMR8</accession>
<evidence type="ECO:0000256" key="2">
    <source>
        <dbReference type="SAM" id="Phobius"/>
    </source>
</evidence>
<feature type="region of interest" description="Disordered" evidence="1">
    <location>
        <begin position="339"/>
        <end position="358"/>
    </location>
</feature>
<evidence type="ECO:0000313" key="4">
    <source>
        <dbReference type="Proteomes" id="UP000746471"/>
    </source>
</evidence>
<feature type="compositionally biased region" description="Basic and acidic residues" evidence="1">
    <location>
        <begin position="341"/>
        <end position="355"/>
    </location>
</feature>
<dbReference type="Proteomes" id="UP000746471">
    <property type="component" value="Unassembled WGS sequence"/>
</dbReference>
<sequence length="567" mass="64332">MILNDLIVNRVMMDDAFQCISEGTIKATDEEIILITVRRPEKISSATKHVLRNRLHNLKDIFEFNQQLFVVLNNLQGYELDQYLDNQQLSYDRRIYLCYEMLKVIYRYDAFSDNIKYQLIALPQWRVADDVLMLREIIHLGEEGNYTPRHFYAQIGLLMEKILASKNEHHRQFMDNLILGNVSYPSLDVLIRHFKDIFIYEKPEAIESIPFEYHLTFSVSNDSVIAESASLNDRSDTINTAITGIDESSDNTVMQDGSEAEAVNDDSVEQDVLEAEAADDDSVEQDVLEAEAADDDSVMQDVLETEAADDDTMLQDVLEAEAADDDTMLQDVLEAEAADDDTVRQDISETDKNDEGAAVSDTDEITTNTVFSTGSTMAKAETATASLSCDSIEESEPVLDFLSTELPDFCELSPAEDPFEASAKPSYDAPLKQKNRPEEMQTSEPEMSKSWQAFIFPVAMTLIFIAVIGFGIKSFFFKPEIFEASYRIETLSDDRVAFINTSACSKPIESCEWSVYYNDQLIQSFITDNLYPIFDTVGEYTISLRIMDSDGNWSDTYTEVYPYDRSQ</sequence>
<evidence type="ECO:0000256" key="1">
    <source>
        <dbReference type="SAM" id="MobiDB-lite"/>
    </source>
</evidence>
<organism evidence="3 4">
    <name type="scientific">Fusibacter paucivorans</name>
    <dbReference type="NCBI Taxonomy" id="76009"/>
    <lineage>
        <taxon>Bacteria</taxon>
        <taxon>Bacillati</taxon>
        <taxon>Bacillota</taxon>
        <taxon>Clostridia</taxon>
        <taxon>Eubacteriales</taxon>
        <taxon>Eubacteriales Family XII. Incertae Sedis</taxon>
        <taxon>Fusibacter</taxon>
    </lineage>
</organism>
<keyword evidence="2" id="KW-1133">Transmembrane helix</keyword>